<dbReference type="AlphaFoldDB" id="A0A9D2RWW8"/>
<reference evidence="2" key="2">
    <citation type="submission" date="2021-04" db="EMBL/GenBank/DDBJ databases">
        <authorList>
            <person name="Gilroy R."/>
        </authorList>
    </citation>
    <scope>NUCLEOTIDE SEQUENCE</scope>
    <source>
        <strain evidence="2">ChiSjej1B19-5720</strain>
    </source>
</reference>
<accession>A0A9D2RWW8</accession>
<dbReference type="Proteomes" id="UP000823842">
    <property type="component" value="Unassembled WGS sequence"/>
</dbReference>
<proteinExistence type="predicted"/>
<evidence type="ECO:0000256" key="1">
    <source>
        <dbReference type="SAM" id="Phobius"/>
    </source>
</evidence>
<feature type="transmembrane region" description="Helical" evidence="1">
    <location>
        <begin position="12"/>
        <end position="34"/>
    </location>
</feature>
<reference evidence="2" key="1">
    <citation type="journal article" date="2021" name="PeerJ">
        <title>Extensive microbial diversity within the chicken gut microbiome revealed by metagenomics and culture.</title>
        <authorList>
            <person name="Gilroy R."/>
            <person name="Ravi A."/>
            <person name="Getino M."/>
            <person name="Pursley I."/>
            <person name="Horton D.L."/>
            <person name="Alikhan N.F."/>
            <person name="Baker D."/>
            <person name="Gharbi K."/>
            <person name="Hall N."/>
            <person name="Watson M."/>
            <person name="Adriaenssens E.M."/>
            <person name="Foster-Nyarko E."/>
            <person name="Jarju S."/>
            <person name="Secka A."/>
            <person name="Antonio M."/>
            <person name="Oren A."/>
            <person name="Chaudhuri R.R."/>
            <person name="La Ragione R."/>
            <person name="Hildebrand F."/>
            <person name="Pallen M.J."/>
        </authorList>
    </citation>
    <scope>NUCLEOTIDE SEQUENCE</scope>
    <source>
        <strain evidence="2">ChiSjej1B19-5720</strain>
    </source>
</reference>
<keyword evidence="1" id="KW-0812">Transmembrane</keyword>
<sequence length="301" mass="32999">MDKKEIFRKTLPFIGAKILIGTVDLIACVLLLAVCLGIGWLFGTIGMLVLFIIWLFAVKGINLLLMHYIGYLIKAGHIAVVVEAITKGGIPEEQLDYGKKRVLEKFKVASVYFAVDKLVDGAVNQIQRGIAKVGDAFSAIPGAGVVASLIQFYIQISLGYIDECCIGWTFYNDDGNPYKNAADGVAIYADNWKPLLKNAAKVMGKVLILSLCVLLAAFLVIGSLFKLMHWNPLIAFIFSCLVTWVIKSALLDSYIMIEVVSSYMELALPTQAPPELYDTLCHISDSFSKLIRHGMGEPTIG</sequence>
<name>A0A9D2RWW8_9FIRM</name>
<protein>
    <submittedName>
        <fullName evidence="2">Uncharacterized protein</fullName>
    </submittedName>
</protein>
<gene>
    <name evidence="2" type="ORF">IAA06_13110</name>
</gene>
<organism evidence="2 3">
    <name type="scientific">Candidatus Blautia faecavium</name>
    <dbReference type="NCBI Taxonomy" id="2838487"/>
    <lineage>
        <taxon>Bacteria</taxon>
        <taxon>Bacillati</taxon>
        <taxon>Bacillota</taxon>
        <taxon>Clostridia</taxon>
        <taxon>Lachnospirales</taxon>
        <taxon>Lachnospiraceae</taxon>
        <taxon>Blautia</taxon>
    </lineage>
</organism>
<keyword evidence="1" id="KW-1133">Transmembrane helix</keyword>
<feature type="transmembrane region" description="Helical" evidence="1">
    <location>
        <begin position="233"/>
        <end position="255"/>
    </location>
</feature>
<evidence type="ECO:0000313" key="3">
    <source>
        <dbReference type="Proteomes" id="UP000823842"/>
    </source>
</evidence>
<feature type="transmembrane region" description="Helical" evidence="1">
    <location>
        <begin position="206"/>
        <end position="227"/>
    </location>
</feature>
<dbReference type="EMBL" id="DWYZ01000246">
    <property type="protein sequence ID" value="HJB29712.1"/>
    <property type="molecule type" value="Genomic_DNA"/>
</dbReference>
<keyword evidence="1" id="KW-0472">Membrane</keyword>
<evidence type="ECO:0000313" key="2">
    <source>
        <dbReference type="EMBL" id="HJB29712.1"/>
    </source>
</evidence>
<comment type="caution">
    <text evidence="2">The sequence shown here is derived from an EMBL/GenBank/DDBJ whole genome shotgun (WGS) entry which is preliminary data.</text>
</comment>
<feature type="transmembrane region" description="Helical" evidence="1">
    <location>
        <begin position="40"/>
        <end position="58"/>
    </location>
</feature>